<dbReference type="EMBL" id="PYAW01000001">
    <property type="protein sequence ID" value="PSL49403.1"/>
    <property type="molecule type" value="Genomic_DNA"/>
</dbReference>
<feature type="domain" description="Lantibiotic dehydratase N-terminal" evidence="1">
    <location>
        <begin position="47"/>
        <end position="697"/>
    </location>
</feature>
<organism evidence="3 4">
    <name type="scientific">Chitinophaga niastensis</name>
    <dbReference type="NCBI Taxonomy" id="536980"/>
    <lineage>
        <taxon>Bacteria</taxon>
        <taxon>Pseudomonadati</taxon>
        <taxon>Bacteroidota</taxon>
        <taxon>Chitinophagia</taxon>
        <taxon>Chitinophagales</taxon>
        <taxon>Chitinophagaceae</taxon>
        <taxon>Chitinophaga</taxon>
    </lineage>
</organism>
<dbReference type="RefSeq" id="WP_106526636.1">
    <property type="nucleotide sequence ID" value="NZ_PYAW01000001.1"/>
</dbReference>
<dbReference type="OrthoDB" id="1273722at2"/>
<evidence type="ECO:0000313" key="3">
    <source>
        <dbReference type="EMBL" id="PSL49403.1"/>
    </source>
</evidence>
<dbReference type="InterPro" id="IPR006827">
    <property type="entry name" value="Lant_deHydtase_N"/>
</dbReference>
<dbReference type="Pfam" id="PF04738">
    <property type="entry name" value="Lant_dehydr_N"/>
    <property type="match status" value="1"/>
</dbReference>
<reference evidence="3 4" key="1">
    <citation type="submission" date="2018-03" db="EMBL/GenBank/DDBJ databases">
        <title>Genomic Encyclopedia of Archaeal and Bacterial Type Strains, Phase II (KMG-II): from individual species to whole genera.</title>
        <authorList>
            <person name="Goeker M."/>
        </authorList>
    </citation>
    <scope>NUCLEOTIDE SEQUENCE [LARGE SCALE GENOMIC DNA]</scope>
    <source>
        <strain evidence="3 4">DSM 24859</strain>
    </source>
</reference>
<dbReference type="Pfam" id="PF14028">
    <property type="entry name" value="Lant_dehydr_C"/>
    <property type="match status" value="1"/>
</dbReference>
<evidence type="ECO:0000259" key="2">
    <source>
        <dbReference type="Pfam" id="PF14028"/>
    </source>
</evidence>
<dbReference type="NCBIfam" id="TIGR03891">
    <property type="entry name" value="thiopep_ocin"/>
    <property type="match status" value="1"/>
</dbReference>
<gene>
    <name evidence="3" type="ORF">CLV51_101735</name>
</gene>
<evidence type="ECO:0000259" key="1">
    <source>
        <dbReference type="Pfam" id="PF04738"/>
    </source>
</evidence>
<proteinExistence type="predicted"/>
<keyword evidence="4" id="KW-1185">Reference proteome</keyword>
<name>A0A2P8HT59_CHINA</name>
<dbReference type="InterPro" id="IPR023809">
    <property type="entry name" value="Thiopep_bacteriocin_synth_dom"/>
</dbReference>
<accession>A0A2P8HT59</accession>
<comment type="caution">
    <text evidence="3">The sequence shown here is derived from an EMBL/GenBank/DDBJ whole genome shotgun (WGS) entry which is preliminary data.</text>
</comment>
<protein>
    <submittedName>
        <fullName evidence="3">Thiopeptide-type bacteriocin biosynthesis protein</fullName>
    </submittedName>
</protein>
<dbReference type="Proteomes" id="UP000240971">
    <property type="component" value="Unassembled WGS sequence"/>
</dbReference>
<dbReference type="AlphaFoldDB" id="A0A2P8HT59"/>
<sequence length="1052" mass="120510">MKQLQPFDFYLLRIPLLPYSRVMQLHATGNKDMKCMINEIKLIFNSNLLQEAIYLASPELHAEMMKWLAGEIPDGSLKEQKLSVSLYKYLLRMSTRCTPYGLFAGCAVGDITDNPTQIEFSSGSCWEKVSRLDMNYLAALSGELINENEIRSEMKFFTNNSLYTIGQTYRYFEYELKDNRRHYYLSTFPQTTYVQLVIEAARAGAYKNDLIKILATKDISEEEAAGFIDTLIHNQVLISTLHPVITGADSLSLIITELQQKGIPGDIPQALQCIQELLAEQAVGVERYIAIKDIMNAYFPQLKGKDLIQADQFLRPQANTLHKKTLDIITNRLHRLLALNYTPATNDLQSFKLRFNQKYEGREIPLMVALDSETGIGYGIISGESSSFTPLIDDLVLPGKTKYPQTVWSPYKKLVLEKFLATKATGAYSINITDEDLDSLTTAQQDITLPATLFLLGTMVAPSPKEMDAGNFQLILKSFRGPGAMQLLGRFAASNTALAEKLADCAIYEESRQPDKILAEIVHLPEGRIGNVLLRPATYSYEIPFLGNAGVPEAFRIPVSDLYVSVRNGAIVLRSKRLNKEIIPRLTSAHDFTEGLPVYKFLCDLQNQHHPFAMRWDWDILEQQTFLPRVTYGQIILQRARWYLTATSFAALCESATADDCLQTLQKNRALPDKVILVEGDNELLIDLTNTFARQILADKLKKDNVILCEYLFDDSTKLISNGNDIYVNEVIIPYRNITFQDKTTPLRNSVPEKAVKRSFYPGSEWMYIKIYTGTKWADKLLKNELLNLVTSLQQDNIIRQWFFIRYQDPENHLRIRFYNNSDPDFTQTVTRKLNELFAYHLENDIIQKIQYDTYIREIERYGEQLIGLTEEFFYHDSNAVVQLLALIRNGDEDYYRWLFAIAGVNHLLNDFGFTPSSKLQLLTQLQGMFFQEFNGNNSLNIQLNNKYRENSKLITAVLQTAPDELLLPPEAIRIFNNRSDAVKKIHSAIIHLVNAGEVDENIYNQLLPDYIHLFLNRLFIANNRLHELVIYHYLMKHYTSAIARKKMNTTI</sequence>
<feature type="domain" description="Thiopeptide-type bacteriocin biosynthesis" evidence="2">
    <location>
        <begin position="766"/>
        <end position="1039"/>
    </location>
</feature>
<evidence type="ECO:0000313" key="4">
    <source>
        <dbReference type="Proteomes" id="UP000240971"/>
    </source>
</evidence>